<dbReference type="VEuPathDB" id="FungiDB:I7I52_07387"/>
<gene>
    <name evidence="1" type="ORF">I7I52_07387</name>
</gene>
<dbReference type="Proteomes" id="UP000670092">
    <property type="component" value="Unassembled WGS sequence"/>
</dbReference>
<evidence type="ECO:0000313" key="2">
    <source>
        <dbReference type="Proteomes" id="UP000670092"/>
    </source>
</evidence>
<dbReference type="AlphaFoldDB" id="A0A8H7YIZ3"/>
<name>A0A8H7YIZ3_AJECA</name>
<protein>
    <submittedName>
        <fullName evidence="1">Uncharacterized protein</fullName>
    </submittedName>
</protein>
<comment type="caution">
    <text evidence="1">The sequence shown here is derived from an EMBL/GenBank/DDBJ whole genome shotgun (WGS) entry which is preliminary data.</text>
</comment>
<accession>A0A8H7YIZ3</accession>
<dbReference type="EMBL" id="JAEVHI010000005">
    <property type="protein sequence ID" value="KAG5290384.1"/>
    <property type="molecule type" value="Genomic_DNA"/>
</dbReference>
<proteinExistence type="predicted"/>
<reference evidence="1 2" key="1">
    <citation type="submission" date="2021-01" db="EMBL/GenBank/DDBJ databases">
        <title>Chromosome-level genome assembly of a human fungal pathogen reveals clustering of transcriptionally co-regulated genes.</title>
        <authorList>
            <person name="Voorhies M."/>
            <person name="Cohen S."/>
            <person name="Shea T.P."/>
            <person name="Petrus S."/>
            <person name="Munoz J.F."/>
            <person name="Poplawski S."/>
            <person name="Goldman W.E."/>
            <person name="Michael T."/>
            <person name="Cuomo C.A."/>
            <person name="Sil A."/>
            <person name="Beyhan S."/>
        </authorList>
    </citation>
    <scope>NUCLEOTIDE SEQUENCE [LARGE SCALE GENOMIC DNA]</scope>
    <source>
        <strain evidence="1 2">G184AR</strain>
    </source>
</reference>
<organism evidence="1 2">
    <name type="scientific">Ajellomyces capsulatus</name>
    <name type="common">Darling's disease fungus</name>
    <name type="synonym">Histoplasma capsulatum</name>
    <dbReference type="NCBI Taxonomy" id="5037"/>
    <lineage>
        <taxon>Eukaryota</taxon>
        <taxon>Fungi</taxon>
        <taxon>Dikarya</taxon>
        <taxon>Ascomycota</taxon>
        <taxon>Pezizomycotina</taxon>
        <taxon>Eurotiomycetes</taxon>
        <taxon>Eurotiomycetidae</taxon>
        <taxon>Onygenales</taxon>
        <taxon>Ajellomycetaceae</taxon>
        <taxon>Histoplasma</taxon>
    </lineage>
</organism>
<evidence type="ECO:0000313" key="1">
    <source>
        <dbReference type="EMBL" id="KAG5290384.1"/>
    </source>
</evidence>
<sequence length="92" mass="10565">MPLQLSRGFSVEHKDEYYDLKNGCFFKTLLHHLQSNLLGEEIASEILAKKLSQYRTVIKSTESTRQPVPTMQRSYCPLKISLLPHLSRGGEM</sequence>